<dbReference type="eggNOG" id="COG2378">
    <property type="taxonomic scope" value="Bacteria"/>
</dbReference>
<reference evidence="2 3" key="1">
    <citation type="submission" date="2007-08" db="EMBL/GenBank/DDBJ databases">
        <title>Complete sequence of Roseiflexus castenholzii DSM 13941.</title>
        <authorList>
            <consortium name="US DOE Joint Genome Institute"/>
            <person name="Copeland A."/>
            <person name="Lucas S."/>
            <person name="Lapidus A."/>
            <person name="Barry K."/>
            <person name="Glavina del Rio T."/>
            <person name="Dalin E."/>
            <person name="Tice H."/>
            <person name="Pitluck S."/>
            <person name="Thompson L.S."/>
            <person name="Brettin T."/>
            <person name="Bruce D."/>
            <person name="Detter J.C."/>
            <person name="Han C."/>
            <person name="Tapia R."/>
            <person name="Schmutz J."/>
            <person name="Larimer F."/>
            <person name="Land M."/>
            <person name="Hauser L."/>
            <person name="Kyrpides N."/>
            <person name="Mikhailova N."/>
            <person name="Bryant D.A."/>
            <person name="Hanada S."/>
            <person name="Tsukatani Y."/>
            <person name="Richardson P."/>
        </authorList>
    </citation>
    <scope>NUCLEOTIDE SEQUENCE [LARGE SCALE GENOMIC DNA]</scope>
    <source>
        <strain evidence="3">DSM 13941 / HLO8</strain>
    </source>
</reference>
<dbReference type="AlphaFoldDB" id="A7NMI2"/>
<dbReference type="PANTHER" id="PTHR34580:SF3">
    <property type="entry name" value="PROTEIN PAFB"/>
    <property type="match status" value="1"/>
</dbReference>
<keyword evidence="3" id="KW-1185">Reference proteome</keyword>
<gene>
    <name evidence="2" type="ordered locus">Rcas_2673</name>
</gene>
<dbReference type="Pfam" id="PF13280">
    <property type="entry name" value="WYL"/>
    <property type="match status" value="1"/>
</dbReference>
<name>A7NMI2_ROSCS</name>
<evidence type="ECO:0000259" key="1">
    <source>
        <dbReference type="Pfam" id="PF13280"/>
    </source>
</evidence>
<sequence>MTRYEQYSRSLPLRSSMNRWAALLGEIPSELQRLIARTQRIALPRSCSADERLRRLRAALCSAAVVRSVYASLDAETRAALADLRQQRGGISANELALRYGIVRPLRQMSRDPQPRSVAERLILLGWLLPRPPAPHSPQRYLLAPEVRRWLPKALRFAEEEGTAPVAPPPLALRATVALLLVCAATPLPARADGSLRRVALRVLLPLLSPASLDEVGRVYAFVLPHLYDLGLIGQQRRHCTLAPGAAAFLASPLDIQLSRLIDAWVRSPLPDPWLQRLRLASVGIDWPVLRRRLMRWIEAVPPGRLLHPERLCMSLIDSFGPLADAHTHGFRVVQRSPWRVQSQTRALLTALHEPLHWLGLVAWHDGLVYRPLECTAPDRVWRYSTAGEVLVPFDGIDADALHLAWSGRWIRGEAHGLTWRMMHTPRAQEAAVRQVLLRHAGTPPAAWGAPGSDRAPSLRLVDSVALVADAPEDLEFALRTRSVQRYVQTRLAPGIALVRPEHVAALQRALARQGIAVAGRAPIPAAAPPLDALSPGDCAALLVACAFYRRHAPAGMPLIVDETLESALWRPLSPPLRDAVEEALAYLDAHSCSATEWIDSSGNGHISAVENAPFSGSLRQSAVNEHDLLETLCRAIAQRRTVTIEYDTGGEGRVERRTVRPLELERRHDAWYLRAYCLRRQAERTFRLDRVRAWTIS</sequence>
<protein>
    <recommendedName>
        <fullName evidence="1">WYL domain-containing protein</fullName>
    </recommendedName>
</protein>
<accession>A7NMI2</accession>
<evidence type="ECO:0000313" key="2">
    <source>
        <dbReference type="EMBL" id="ABU58744.1"/>
    </source>
</evidence>
<dbReference type="HOGENOM" id="CLU_394760_0_0_0"/>
<dbReference type="KEGG" id="rca:Rcas_2673"/>
<feature type="domain" description="WYL" evidence="1">
    <location>
        <begin position="629"/>
        <end position="696"/>
    </location>
</feature>
<dbReference type="Proteomes" id="UP000000263">
    <property type="component" value="Chromosome"/>
</dbReference>
<dbReference type="InterPro" id="IPR051534">
    <property type="entry name" value="CBASS_pafABC_assoc_protein"/>
</dbReference>
<proteinExistence type="predicted"/>
<dbReference type="InterPro" id="IPR026881">
    <property type="entry name" value="WYL_dom"/>
</dbReference>
<dbReference type="EMBL" id="CP000804">
    <property type="protein sequence ID" value="ABU58744.1"/>
    <property type="molecule type" value="Genomic_DNA"/>
</dbReference>
<dbReference type="PROSITE" id="PS52050">
    <property type="entry name" value="WYL"/>
    <property type="match status" value="1"/>
</dbReference>
<organism evidence="2 3">
    <name type="scientific">Roseiflexus castenholzii (strain DSM 13941 / HLO8)</name>
    <dbReference type="NCBI Taxonomy" id="383372"/>
    <lineage>
        <taxon>Bacteria</taxon>
        <taxon>Bacillati</taxon>
        <taxon>Chloroflexota</taxon>
        <taxon>Chloroflexia</taxon>
        <taxon>Chloroflexales</taxon>
        <taxon>Roseiflexineae</taxon>
        <taxon>Roseiflexaceae</taxon>
        <taxon>Roseiflexus</taxon>
    </lineage>
</organism>
<dbReference type="PANTHER" id="PTHR34580">
    <property type="match status" value="1"/>
</dbReference>
<evidence type="ECO:0000313" key="3">
    <source>
        <dbReference type="Proteomes" id="UP000000263"/>
    </source>
</evidence>
<dbReference type="STRING" id="383372.Rcas_2673"/>